<dbReference type="AlphaFoldDB" id="A0A8S9YDS8"/>
<keyword evidence="5" id="KW-0812">Transmembrane</keyword>
<keyword evidence="3 8" id="KW-0328">Glycosyltransferase</keyword>
<evidence type="ECO:0000256" key="8">
    <source>
        <dbReference type="RuleBase" id="RU366017"/>
    </source>
</evidence>
<dbReference type="EC" id="2.4.1.-" evidence="8"/>
<dbReference type="Proteomes" id="UP000822476">
    <property type="component" value="Unassembled WGS sequence"/>
</dbReference>
<comment type="subcellular location">
    <subcellularLocation>
        <location evidence="1">Membrane</location>
        <topology evidence="1">Single-pass membrane protein</topology>
    </subcellularLocation>
</comment>
<evidence type="ECO:0000313" key="9">
    <source>
        <dbReference type="EMBL" id="KAF7234489.1"/>
    </source>
</evidence>
<dbReference type="EMBL" id="JTDE01009306">
    <property type="protein sequence ID" value="KAF7234489.1"/>
    <property type="molecule type" value="Genomic_DNA"/>
</dbReference>
<comment type="caution">
    <text evidence="9">The sequence shown here is derived from an EMBL/GenBank/DDBJ whole genome shotgun (WGS) entry which is preliminary data.</text>
</comment>
<gene>
    <name evidence="9" type="ORF">EG68_11406</name>
</gene>
<keyword evidence="6" id="KW-1133">Transmembrane helix</keyword>
<sequence length="445" mass="51104">MQLPTQRLTRFLMLGITLLILVTYVKNSGLFQSSIQEVNTIHWNTARHSECIPLSAILEPDGKSVRVYVIKTKRLNINAYCFFVPIATGSKSSNSSDLTRLQYSSNRTQKFRVLTGTAMEYLEQETFCDIPANLQPDVLSGQLSVGLTVEGFNETTILPIRLGLVPKVLSNSTVTFKHQVAICFQPWFNTNRYSVNYLVEYMELQRNMGASLFIFYMTENPADPVRVVLESYRKRPSLGHTDHFQMKVLQWRLPLSNPGKQTWSHAQIINYNECLFRYADQAEYILYADLDEIVVTKATLKPPDGLAKWPDIIRHIKRTPILNTSTVCFLSRFFPDPRSNKIAMESSVFARNVATEVLDPKRTKCLVRSGTFKQMYIHWPLDPPKTIFASDVATILHYRDCVRNGLKPCASNTAYRENTELQPYRKEVETMVASRLRLIKMFSRD</sequence>
<dbReference type="GO" id="GO:0005737">
    <property type="term" value="C:cytoplasm"/>
    <property type="evidence" value="ECO:0007669"/>
    <property type="project" value="TreeGrafter"/>
</dbReference>
<dbReference type="PANTHER" id="PTHR21461">
    <property type="entry name" value="GLYCOSYLTRANSFERASE FAMILY 92 PROTEIN"/>
    <property type="match status" value="1"/>
</dbReference>
<dbReference type="Pfam" id="PF01697">
    <property type="entry name" value="Glyco_transf_92"/>
    <property type="match status" value="1"/>
</dbReference>
<keyword evidence="4 8" id="KW-0808">Transferase</keyword>
<evidence type="ECO:0000256" key="2">
    <source>
        <dbReference type="ARBA" id="ARBA00007647"/>
    </source>
</evidence>
<reference evidence="9" key="1">
    <citation type="submission" date="2019-07" db="EMBL/GenBank/DDBJ databases">
        <title>Annotation for the trematode Paragonimus miyazaki's.</title>
        <authorList>
            <person name="Choi Y.-J."/>
        </authorList>
    </citation>
    <scope>NUCLEOTIDE SEQUENCE</scope>
    <source>
        <strain evidence="9">Japan</strain>
    </source>
</reference>
<evidence type="ECO:0000256" key="6">
    <source>
        <dbReference type="ARBA" id="ARBA00022989"/>
    </source>
</evidence>
<keyword evidence="7" id="KW-0472">Membrane</keyword>
<protein>
    <recommendedName>
        <fullName evidence="8">Glycosyltransferase family 92 protein</fullName>
        <ecNumber evidence="8">2.4.1.-</ecNumber>
    </recommendedName>
</protein>
<dbReference type="PANTHER" id="PTHR21461:SF87">
    <property type="entry name" value="GH12965P"/>
    <property type="match status" value="1"/>
</dbReference>
<keyword evidence="10" id="KW-1185">Reference proteome</keyword>
<evidence type="ECO:0000256" key="5">
    <source>
        <dbReference type="ARBA" id="ARBA00022692"/>
    </source>
</evidence>
<dbReference type="GO" id="GO:0016020">
    <property type="term" value="C:membrane"/>
    <property type="evidence" value="ECO:0007669"/>
    <property type="project" value="UniProtKB-SubCell"/>
</dbReference>
<proteinExistence type="inferred from homology"/>
<evidence type="ECO:0000256" key="4">
    <source>
        <dbReference type="ARBA" id="ARBA00022679"/>
    </source>
</evidence>
<organism evidence="9 10">
    <name type="scientific">Paragonimus skrjabini miyazakii</name>
    <dbReference type="NCBI Taxonomy" id="59628"/>
    <lineage>
        <taxon>Eukaryota</taxon>
        <taxon>Metazoa</taxon>
        <taxon>Spiralia</taxon>
        <taxon>Lophotrochozoa</taxon>
        <taxon>Platyhelminthes</taxon>
        <taxon>Trematoda</taxon>
        <taxon>Digenea</taxon>
        <taxon>Plagiorchiida</taxon>
        <taxon>Troglotremata</taxon>
        <taxon>Troglotrematidae</taxon>
        <taxon>Paragonimus</taxon>
    </lineage>
</organism>
<dbReference type="InterPro" id="IPR008166">
    <property type="entry name" value="Glyco_transf_92"/>
</dbReference>
<dbReference type="GO" id="GO:0016757">
    <property type="term" value="F:glycosyltransferase activity"/>
    <property type="evidence" value="ECO:0007669"/>
    <property type="project" value="UniProtKB-UniRule"/>
</dbReference>
<evidence type="ECO:0000256" key="3">
    <source>
        <dbReference type="ARBA" id="ARBA00022676"/>
    </source>
</evidence>
<evidence type="ECO:0000313" key="10">
    <source>
        <dbReference type="Proteomes" id="UP000822476"/>
    </source>
</evidence>
<name>A0A8S9YDS8_9TREM</name>
<accession>A0A8S9YDS8</accession>
<evidence type="ECO:0000256" key="7">
    <source>
        <dbReference type="ARBA" id="ARBA00023136"/>
    </source>
</evidence>
<dbReference type="OrthoDB" id="2526284at2759"/>
<evidence type="ECO:0000256" key="1">
    <source>
        <dbReference type="ARBA" id="ARBA00004167"/>
    </source>
</evidence>
<comment type="similarity">
    <text evidence="2 8">Belongs to the glycosyltransferase 92 family.</text>
</comment>